<proteinExistence type="inferred from homology"/>
<dbReference type="PANTHER" id="PTHR46420:SF1">
    <property type="entry name" value="BETA-1,4-GLUCURONYLTRANSFERASE 1"/>
    <property type="match status" value="1"/>
</dbReference>
<evidence type="ECO:0000256" key="19">
    <source>
        <dbReference type="ARBA" id="ARBA00033291"/>
    </source>
</evidence>
<dbReference type="GO" id="GO:0000139">
    <property type="term" value="C:Golgi membrane"/>
    <property type="evidence" value="ECO:0007669"/>
    <property type="project" value="UniProtKB-SubCell"/>
</dbReference>
<dbReference type="Pfam" id="PF13896">
    <property type="entry name" value="Glyco_transf_49"/>
    <property type="match status" value="1"/>
</dbReference>
<comment type="catalytic activity">
    <reaction evidence="20">
        <text>3-O-[beta-D-Xyl-(1-&gt;4)-Rib-ol-P-Rib-ol-P-3-beta-D-GalNAc-(1-&gt;3)-beta-D-GlcNAc-(1-&gt;4)-(O-6-P-alpha-D-Man)]-Thr-[protein] + UDP-alpha-D-glucuronate = 3-O-[beta-D-GlcA-(1-&gt;3)-beta-D-Xyl-(1-&gt;4)-Rib-ol-P-Rib-ol-P-3-beta-D-GalNAc-(1-&gt;3)-beta-D-GlcNAc-(1-&gt;4)-(O-6-P-alpha-D-Man)]-Thr-[protein] + UDP + H(+)</text>
        <dbReference type="Rhea" id="RHEA:46860"/>
        <dbReference type="Rhea" id="RHEA-COMP:15023"/>
        <dbReference type="Rhea" id="RHEA-COMP:17482"/>
        <dbReference type="ChEBI" id="CHEBI:15378"/>
        <dbReference type="ChEBI" id="CHEBI:58052"/>
        <dbReference type="ChEBI" id="CHEBI:58223"/>
        <dbReference type="ChEBI" id="CHEBI:142405"/>
        <dbReference type="ChEBI" id="CHEBI:177336"/>
    </reaction>
</comment>
<evidence type="ECO:0000256" key="13">
    <source>
        <dbReference type="ARBA" id="ARBA00023136"/>
    </source>
</evidence>
<dbReference type="AlphaFoldDB" id="A0AAD8EY42"/>
<evidence type="ECO:0000256" key="3">
    <source>
        <dbReference type="ARBA" id="ARBA00004922"/>
    </source>
</evidence>
<accession>A0AAD8EY42</accession>
<evidence type="ECO:0000256" key="9">
    <source>
        <dbReference type="ARBA" id="ARBA00022723"/>
    </source>
</evidence>
<evidence type="ECO:0000256" key="16">
    <source>
        <dbReference type="ARBA" id="ARBA00030723"/>
    </source>
</evidence>
<evidence type="ECO:0000256" key="6">
    <source>
        <dbReference type="ARBA" id="ARBA00022676"/>
    </source>
</evidence>
<keyword evidence="15" id="KW-0464">Manganese</keyword>
<dbReference type="GO" id="GO:0015020">
    <property type="term" value="F:glucuronosyltransferase activity"/>
    <property type="evidence" value="ECO:0007669"/>
    <property type="project" value="InterPro"/>
</dbReference>
<dbReference type="PANTHER" id="PTHR46420">
    <property type="entry name" value="BETA-1,4-GLUCURONYLTRANSFERASE 1"/>
    <property type="match status" value="1"/>
</dbReference>
<evidence type="ECO:0000256" key="15">
    <source>
        <dbReference type="ARBA" id="ARBA00023211"/>
    </source>
</evidence>
<evidence type="ECO:0000256" key="1">
    <source>
        <dbReference type="ARBA" id="ARBA00001936"/>
    </source>
</evidence>
<reference evidence="21" key="1">
    <citation type="journal article" date="2023" name="PLoS Negl. Trop. Dis.">
        <title>A genome sequence for Biomphalaria pfeifferi, the major vector snail for the human-infecting parasite Schistosoma mansoni.</title>
        <authorList>
            <person name="Bu L."/>
            <person name="Lu L."/>
            <person name="Laidemitt M.R."/>
            <person name="Zhang S.M."/>
            <person name="Mutuku M."/>
            <person name="Mkoji G."/>
            <person name="Steinauer M."/>
            <person name="Loker E.S."/>
        </authorList>
    </citation>
    <scope>NUCLEOTIDE SEQUENCE</scope>
    <source>
        <strain evidence="21">KasaAsao</strain>
    </source>
</reference>
<evidence type="ECO:0000256" key="17">
    <source>
        <dbReference type="ARBA" id="ARBA00032175"/>
    </source>
</evidence>
<evidence type="ECO:0000256" key="14">
    <source>
        <dbReference type="ARBA" id="ARBA00023180"/>
    </source>
</evidence>
<keyword evidence="12" id="KW-0333">Golgi apparatus</keyword>
<evidence type="ECO:0000256" key="20">
    <source>
        <dbReference type="ARBA" id="ARBA00047852"/>
    </source>
</evidence>
<keyword evidence="14" id="KW-0325">Glycoprotein</keyword>
<keyword evidence="11" id="KW-1133">Transmembrane helix</keyword>
<evidence type="ECO:0000313" key="21">
    <source>
        <dbReference type="EMBL" id="KAK0043371.1"/>
    </source>
</evidence>
<evidence type="ECO:0000256" key="5">
    <source>
        <dbReference type="ARBA" id="ARBA00017962"/>
    </source>
</evidence>
<dbReference type="Proteomes" id="UP001233172">
    <property type="component" value="Unassembled WGS sequence"/>
</dbReference>
<gene>
    <name evidence="21" type="ORF">Bpfe_027190</name>
</gene>
<keyword evidence="9" id="KW-0479">Metal-binding</keyword>
<keyword evidence="6" id="KW-0328">Glycosyltransferase</keyword>
<comment type="subcellular location">
    <subcellularLocation>
        <location evidence="2">Golgi apparatus membrane</location>
        <topology evidence="2">Single-pass type II membrane protein</topology>
    </subcellularLocation>
</comment>
<keyword evidence="10" id="KW-0735">Signal-anchor</keyword>
<organism evidence="21 22">
    <name type="scientific">Biomphalaria pfeifferi</name>
    <name type="common">Bloodfluke planorb</name>
    <name type="synonym">Freshwater snail</name>
    <dbReference type="NCBI Taxonomy" id="112525"/>
    <lineage>
        <taxon>Eukaryota</taxon>
        <taxon>Metazoa</taxon>
        <taxon>Spiralia</taxon>
        <taxon>Lophotrochozoa</taxon>
        <taxon>Mollusca</taxon>
        <taxon>Gastropoda</taxon>
        <taxon>Heterobranchia</taxon>
        <taxon>Euthyneura</taxon>
        <taxon>Panpulmonata</taxon>
        <taxon>Hygrophila</taxon>
        <taxon>Lymnaeoidea</taxon>
        <taxon>Planorbidae</taxon>
        <taxon>Biomphalaria</taxon>
    </lineage>
</organism>
<protein>
    <recommendedName>
        <fullName evidence="5">Beta-1,4-glucuronyltransferase 1</fullName>
    </recommendedName>
    <alternativeName>
        <fullName evidence="16">I-beta-1,3-N-acetylglucosaminyltransferase</fullName>
    </alternativeName>
    <alternativeName>
        <fullName evidence="19">N-acetyllactosaminide beta-1,3-N-acetylglucosaminyltransferase</fullName>
    </alternativeName>
    <alternativeName>
        <fullName evidence="17">Poly-N-acetyllactosamine extension enzyme</fullName>
    </alternativeName>
    <alternativeName>
        <fullName evidence="18">UDP-GlcNAc:betaGal beta-1,3-N-acetylglucosaminyltransferase 1</fullName>
    </alternativeName>
</protein>
<comment type="cofactor">
    <cofactor evidence="1">
        <name>Mn(2+)</name>
        <dbReference type="ChEBI" id="CHEBI:29035"/>
    </cofactor>
</comment>
<evidence type="ECO:0000256" key="10">
    <source>
        <dbReference type="ARBA" id="ARBA00022968"/>
    </source>
</evidence>
<keyword evidence="13" id="KW-0472">Membrane</keyword>
<comment type="similarity">
    <text evidence="4">Belongs to the glycosyltransferase 49 family.</text>
</comment>
<sequence length="63" mass="7579">VCEMHVAGFDFYVLDNAFLVHRGFKVKDEFHSRKDAENSRNLLLFRKFKEELKVKYPNVSRRC</sequence>
<evidence type="ECO:0000256" key="7">
    <source>
        <dbReference type="ARBA" id="ARBA00022679"/>
    </source>
</evidence>
<evidence type="ECO:0000256" key="8">
    <source>
        <dbReference type="ARBA" id="ARBA00022692"/>
    </source>
</evidence>
<dbReference type="GO" id="GO:0046872">
    <property type="term" value="F:metal ion binding"/>
    <property type="evidence" value="ECO:0007669"/>
    <property type="project" value="UniProtKB-KW"/>
</dbReference>
<dbReference type="EMBL" id="JASAOG010000218">
    <property type="protein sequence ID" value="KAK0043371.1"/>
    <property type="molecule type" value="Genomic_DNA"/>
</dbReference>
<name>A0AAD8EY42_BIOPF</name>
<comment type="pathway">
    <text evidence="3">Protein modification; protein glycosylation.</text>
</comment>
<keyword evidence="22" id="KW-1185">Reference proteome</keyword>
<reference evidence="21" key="2">
    <citation type="submission" date="2023-04" db="EMBL/GenBank/DDBJ databases">
        <authorList>
            <person name="Bu L."/>
            <person name="Lu L."/>
            <person name="Laidemitt M.R."/>
            <person name="Zhang S.M."/>
            <person name="Mutuku M."/>
            <person name="Mkoji G."/>
            <person name="Steinauer M."/>
            <person name="Loker E.S."/>
        </authorList>
    </citation>
    <scope>NUCLEOTIDE SEQUENCE</scope>
    <source>
        <strain evidence="21">KasaAsao</strain>
        <tissue evidence="21">Whole Snail</tissue>
    </source>
</reference>
<keyword evidence="7" id="KW-0808">Transferase</keyword>
<evidence type="ECO:0000256" key="12">
    <source>
        <dbReference type="ARBA" id="ARBA00023034"/>
    </source>
</evidence>
<evidence type="ECO:0000256" key="11">
    <source>
        <dbReference type="ARBA" id="ARBA00022989"/>
    </source>
</evidence>
<keyword evidence="8" id="KW-0812">Transmembrane</keyword>
<evidence type="ECO:0000256" key="18">
    <source>
        <dbReference type="ARBA" id="ARBA00032181"/>
    </source>
</evidence>
<dbReference type="InterPro" id="IPR043189">
    <property type="entry name" value="B4GAT1"/>
</dbReference>
<evidence type="ECO:0000313" key="22">
    <source>
        <dbReference type="Proteomes" id="UP001233172"/>
    </source>
</evidence>
<comment type="caution">
    <text evidence="21">The sequence shown here is derived from an EMBL/GenBank/DDBJ whole genome shotgun (WGS) entry which is preliminary data.</text>
</comment>
<feature type="non-terminal residue" evidence="21">
    <location>
        <position position="1"/>
    </location>
</feature>
<dbReference type="GO" id="GO:0035269">
    <property type="term" value="P:protein O-linked glycosylation via mannose"/>
    <property type="evidence" value="ECO:0007669"/>
    <property type="project" value="TreeGrafter"/>
</dbReference>
<evidence type="ECO:0000256" key="4">
    <source>
        <dbReference type="ARBA" id="ARBA00008539"/>
    </source>
</evidence>
<evidence type="ECO:0000256" key="2">
    <source>
        <dbReference type="ARBA" id="ARBA00004323"/>
    </source>
</evidence>